<dbReference type="Proteomes" id="UP000076857">
    <property type="component" value="Chromosome"/>
</dbReference>
<dbReference type="RefSeq" id="WP_169725091.1">
    <property type="nucleotide sequence ID" value="NZ_CP050951.1"/>
</dbReference>
<proteinExistence type="predicted"/>
<gene>
    <name evidence="1" type="ORF">A3L25_002185</name>
</gene>
<reference evidence="1 2" key="1">
    <citation type="submission" date="2016-04" db="EMBL/GenBank/DDBJ databases">
        <authorList>
            <person name="Qiu J."/>
        </authorList>
    </citation>
    <scope>NUCLEOTIDE SEQUENCE [LARGE SCALE GENOMIC DNA]</scope>
    <source>
        <strain evidence="1 2">JQ581</strain>
    </source>
</reference>
<evidence type="ECO:0000313" key="1">
    <source>
        <dbReference type="EMBL" id="QJQ08281.1"/>
    </source>
</evidence>
<sequence>MACADLIGESLTKNYFLGSGYRAYSSNLMRFHSPDNMSPFEAGGLNAYAYCSGDPINFTDPSGHMPRPNFKRAKTASYYKEKSDKLIAVGNQTIAHRNKLSDSIKSASQVDKNRNRLYEISGKKQLKNWLSDTVDEIYKLDSKIDTIKIKEQKAYDKYIALKNQEDKALTSSKPAASAPRGSIMSIYEPNAPILSLIMEDVRMRQGANPEN</sequence>
<dbReference type="SUPFAM" id="SSF56399">
    <property type="entry name" value="ADP-ribosylation"/>
    <property type="match status" value="1"/>
</dbReference>
<dbReference type="Gene3D" id="2.180.10.10">
    <property type="entry name" value="RHS repeat-associated core"/>
    <property type="match status" value="1"/>
</dbReference>
<protein>
    <submittedName>
        <fullName evidence="1">RHS repeat-associated core domain-containing protein</fullName>
    </submittedName>
</protein>
<dbReference type="EMBL" id="CP050951">
    <property type="protein sequence ID" value="QJQ08281.1"/>
    <property type="molecule type" value="Genomic_DNA"/>
</dbReference>
<accession>A0AAP9MVY3</accession>
<evidence type="ECO:0000313" key="2">
    <source>
        <dbReference type="Proteomes" id="UP000076857"/>
    </source>
</evidence>
<name>A0AAP9MVY3_PSEPU</name>
<organism evidence="1 2">
    <name type="scientific">Pseudomonas putida</name>
    <name type="common">Arthrobacter siderocapsulatus</name>
    <dbReference type="NCBI Taxonomy" id="303"/>
    <lineage>
        <taxon>Bacteria</taxon>
        <taxon>Pseudomonadati</taxon>
        <taxon>Pseudomonadota</taxon>
        <taxon>Gammaproteobacteria</taxon>
        <taxon>Pseudomonadales</taxon>
        <taxon>Pseudomonadaceae</taxon>
        <taxon>Pseudomonas</taxon>
    </lineage>
</organism>
<dbReference type="InterPro" id="IPR022385">
    <property type="entry name" value="Rhs_assc_core"/>
</dbReference>
<dbReference type="AlphaFoldDB" id="A0AAP9MVY3"/>
<dbReference type="NCBIfam" id="TIGR03696">
    <property type="entry name" value="Rhs_assc_core"/>
    <property type="match status" value="1"/>
</dbReference>
<reference evidence="1 2" key="2">
    <citation type="submission" date="2020-04" db="EMBL/GenBank/DDBJ databases">
        <title>Complete genome sequence of Pseudomonas putida strain JQ581.</title>
        <authorList>
            <person name="Mu Y."/>
        </authorList>
    </citation>
    <scope>NUCLEOTIDE SEQUENCE [LARGE SCALE GENOMIC DNA]</scope>
    <source>
        <strain evidence="1 2">JQ581</strain>
    </source>
</reference>